<keyword evidence="1" id="KW-0694">RNA-binding</keyword>
<protein>
    <submittedName>
        <fullName evidence="4">Bancal</fullName>
    </submittedName>
</protein>
<feature type="domain" description="K Homology" evidence="3">
    <location>
        <begin position="50"/>
        <end position="76"/>
    </location>
</feature>
<comment type="caution">
    <text evidence="4">The sequence shown here is derived from an EMBL/GenBank/DDBJ whole genome shotgun (WGS) entry which is preliminary data.</text>
</comment>
<dbReference type="GO" id="GO:0003723">
    <property type="term" value="F:RNA binding"/>
    <property type="evidence" value="ECO:0007669"/>
    <property type="project" value="UniProtKB-UniRule"/>
</dbReference>
<dbReference type="InterPro" id="IPR009019">
    <property type="entry name" value="KH_sf_prok-type"/>
</dbReference>
<sequence>MKRDAYGDDGPTQKRYRQPDDEVTFLIPSKGGSSREGGYNQGNDDEDLDVRLLIHQSRAGCVIGKGGAKIKELREMARAFNKM</sequence>
<evidence type="ECO:0000313" key="4">
    <source>
        <dbReference type="EMBL" id="KOB70905.1"/>
    </source>
</evidence>
<reference evidence="4 5" key="1">
    <citation type="journal article" date="2015" name="Genome Biol. Evol.">
        <title>The genome of winter moth (Operophtera brumata) provides a genomic perspective on sexual dimorphism and phenology.</title>
        <authorList>
            <person name="Derks M.F."/>
            <person name="Smit S."/>
            <person name="Salis L."/>
            <person name="Schijlen E."/>
            <person name="Bossers A."/>
            <person name="Mateman C."/>
            <person name="Pijl A.S."/>
            <person name="de Ridder D."/>
            <person name="Groenen M.A."/>
            <person name="Visser M.E."/>
            <person name="Megens H.J."/>
        </authorList>
    </citation>
    <scope>NUCLEOTIDE SEQUENCE [LARGE SCALE GENOMIC DNA]</scope>
    <source>
        <strain evidence="4">WM2013NL</strain>
        <tissue evidence="4">Head and thorax</tissue>
    </source>
</reference>
<evidence type="ECO:0000313" key="5">
    <source>
        <dbReference type="Proteomes" id="UP000037510"/>
    </source>
</evidence>
<keyword evidence="5" id="KW-1185">Reference proteome</keyword>
<dbReference type="Pfam" id="PF00013">
    <property type="entry name" value="KH_1"/>
    <property type="match status" value="1"/>
</dbReference>
<dbReference type="STRING" id="104452.A0A0L7L668"/>
<organism evidence="4 5">
    <name type="scientific">Operophtera brumata</name>
    <name type="common">Winter moth</name>
    <name type="synonym">Phalaena brumata</name>
    <dbReference type="NCBI Taxonomy" id="104452"/>
    <lineage>
        <taxon>Eukaryota</taxon>
        <taxon>Metazoa</taxon>
        <taxon>Ecdysozoa</taxon>
        <taxon>Arthropoda</taxon>
        <taxon>Hexapoda</taxon>
        <taxon>Insecta</taxon>
        <taxon>Pterygota</taxon>
        <taxon>Neoptera</taxon>
        <taxon>Endopterygota</taxon>
        <taxon>Lepidoptera</taxon>
        <taxon>Glossata</taxon>
        <taxon>Ditrysia</taxon>
        <taxon>Geometroidea</taxon>
        <taxon>Geometridae</taxon>
        <taxon>Larentiinae</taxon>
        <taxon>Operophtera</taxon>
    </lineage>
</organism>
<evidence type="ECO:0000256" key="1">
    <source>
        <dbReference type="PROSITE-ProRule" id="PRU00117"/>
    </source>
</evidence>
<dbReference type="AlphaFoldDB" id="A0A0L7L668"/>
<dbReference type="EMBL" id="JTDY01002693">
    <property type="protein sequence ID" value="KOB70905.1"/>
    <property type="molecule type" value="Genomic_DNA"/>
</dbReference>
<feature type="region of interest" description="Disordered" evidence="2">
    <location>
        <begin position="1"/>
        <end position="45"/>
    </location>
</feature>
<gene>
    <name evidence="4" type="ORF">OBRU01_09467</name>
</gene>
<dbReference type="PROSITE" id="PS50084">
    <property type="entry name" value="KH_TYPE_1"/>
    <property type="match status" value="1"/>
</dbReference>
<evidence type="ECO:0000256" key="2">
    <source>
        <dbReference type="SAM" id="MobiDB-lite"/>
    </source>
</evidence>
<dbReference type="Gene3D" id="3.30.310.210">
    <property type="match status" value="1"/>
</dbReference>
<dbReference type="InterPro" id="IPR004088">
    <property type="entry name" value="KH_dom_type_1"/>
</dbReference>
<name>A0A0L7L668_OPEBR</name>
<dbReference type="Proteomes" id="UP000037510">
    <property type="component" value="Unassembled WGS sequence"/>
</dbReference>
<proteinExistence type="predicted"/>
<accession>A0A0L7L668</accession>
<evidence type="ECO:0000259" key="3">
    <source>
        <dbReference type="Pfam" id="PF00013"/>
    </source>
</evidence>
<dbReference type="SUPFAM" id="SSF54814">
    <property type="entry name" value="Prokaryotic type KH domain (KH-domain type II)"/>
    <property type="match status" value="1"/>
</dbReference>